<feature type="binding site" evidence="3">
    <location>
        <position position="102"/>
    </location>
    <ligand>
        <name>a divalent metal cation</name>
        <dbReference type="ChEBI" id="CHEBI:60240"/>
        <label>1</label>
    </ligand>
</feature>
<feature type="binding site" evidence="3">
    <location>
        <position position="65"/>
    </location>
    <ligand>
        <name>a divalent metal cation</name>
        <dbReference type="ChEBI" id="CHEBI:60240"/>
        <label>1</label>
    </ligand>
</feature>
<dbReference type="InterPro" id="IPR002678">
    <property type="entry name" value="DUF34/NIF3"/>
</dbReference>
<feature type="binding site" evidence="3">
    <location>
        <position position="64"/>
    </location>
    <ligand>
        <name>a divalent metal cation</name>
        <dbReference type="ChEBI" id="CHEBI:60240"/>
        <label>2</label>
    </ligand>
</feature>
<organism evidence="4 6">
    <name type="scientific">Catenibacterium mitsuokai</name>
    <dbReference type="NCBI Taxonomy" id="100886"/>
    <lineage>
        <taxon>Bacteria</taxon>
        <taxon>Bacillati</taxon>
        <taxon>Bacillota</taxon>
        <taxon>Erysipelotrichia</taxon>
        <taxon>Erysipelotrichales</taxon>
        <taxon>Coprobacillaceae</taxon>
        <taxon>Catenibacterium</taxon>
    </lineage>
</organism>
<dbReference type="GO" id="GO:0046872">
    <property type="term" value="F:metal ion binding"/>
    <property type="evidence" value="ECO:0007669"/>
    <property type="project" value="UniProtKB-KW"/>
</dbReference>
<dbReference type="PANTHER" id="PTHR13799:SF14">
    <property type="entry name" value="GTP CYCLOHYDROLASE 1 TYPE 2 HOMOLOG"/>
    <property type="match status" value="1"/>
</dbReference>
<sequence length="247" mass="27433">MKAEQIIKIMESHYPLSCQEDWDHCGLQAGNIHTEVNKIMIGLDADLQTLQEAIDAGCQMLITHHPFLFNTLTLDTTTPIGRFIEKAIKHNIVVYSAHTSLDKISMNRWLMEALGCLNIEDADESNITKKGVLPDTMGMYEFLDYVKKAFNIPSVNYAGKVKEVSTVGICGGSGGDLIDEVAPQVDAYVTGDLKYHSGLKASDYNILLVDVGHHVEVIMVHKLKELLEKEIDCEIVEATSPGYFKGY</sequence>
<dbReference type="NCBIfam" id="TIGR00486">
    <property type="entry name" value="YbgI_SA1388"/>
    <property type="match status" value="1"/>
</dbReference>
<dbReference type="PANTHER" id="PTHR13799">
    <property type="entry name" value="NGG1 INTERACTING FACTOR 3"/>
    <property type="match status" value="1"/>
</dbReference>
<comment type="caution">
    <text evidence="4">The sequence shown here is derived from an EMBL/GenBank/DDBJ whole genome shotgun (WGS) entry which is preliminary data.</text>
</comment>
<keyword evidence="7" id="KW-1185">Reference proteome</keyword>
<evidence type="ECO:0000313" key="6">
    <source>
        <dbReference type="Proteomes" id="UP001196408"/>
    </source>
</evidence>
<feature type="binding site" evidence="3">
    <location>
        <position position="213"/>
    </location>
    <ligand>
        <name>a divalent metal cation</name>
        <dbReference type="ChEBI" id="CHEBI:60240"/>
        <label>1</label>
    </ligand>
</feature>
<evidence type="ECO:0000313" key="5">
    <source>
        <dbReference type="EMBL" id="MBV3392205.1"/>
    </source>
</evidence>
<dbReference type="GO" id="GO:0005737">
    <property type="term" value="C:cytoplasm"/>
    <property type="evidence" value="ECO:0007669"/>
    <property type="project" value="TreeGrafter"/>
</dbReference>
<evidence type="ECO:0000256" key="3">
    <source>
        <dbReference type="PIRSR" id="PIRSR602678-1"/>
    </source>
</evidence>
<dbReference type="EMBL" id="JAHOEF010000009">
    <property type="protein sequence ID" value="MBV3382113.1"/>
    <property type="molecule type" value="Genomic_DNA"/>
</dbReference>
<evidence type="ECO:0000256" key="1">
    <source>
        <dbReference type="ARBA" id="ARBA00006964"/>
    </source>
</evidence>
<dbReference type="Proteomes" id="UP001196408">
    <property type="component" value="Unassembled WGS sequence"/>
</dbReference>
<evidence type="ECO:0000313" key="4">
    <source>
        <dbReference type="EMBL" id="MBV3382113.1"/>
    </source>
</evidence>
<dbReference type="RefSeq" id="WP_217747140.1">
    <property type="nucleotide sequence ID" value="NZ_JAHOEB010000009.1"/>
</dbReference>
<protein>
    <recommendedName>
        <fullName evidence="2">GTP cyclohydrolase 1 type 2 homolog</fullName>
    </recommendedName>
</protein>
<gene>
    <name evidence="4" type="ORF">KSV97_02500</name>
    <name evidence="5" type="ORF">KSW06_02855</name>
</gene>
<dbReference type="FunFam" id="3.40.1390.30:FF:000001">
    <property type="entry name" value="GTP cyclohydrolase 1 type 2"/>
    <property type="match status" value="1"/>
</dbReference>
<dbReference type="Pfam" id="PF01784">
    <property type="entry name" value="DUF34_NIF3"/>
    <property type="match status" value="1"/>
</dbReference>
<accession>A0AAW4MPS2</accession>
<dbReference type="EMBL" id="JAHOEL010000011">
    <property type="protein sequence ID" value="MBV3392205.1"/>
    <property type="molecule type" value="Genomic_DNA"/>
</dbReference>
<dbReference type="AlphaFoldDB" id="A0AAW4MPS2"/>
<dbReference type="Proteomes" id="UP001197492">
    <property type="component" value="Unassembled WGS sequence"/>
</dbReference>
<name>A0AAW4MPS2_9FIRM</name>
<proteinExistence type="inferred from homology"/>
<feature type="binding site" evidence="3">
    <location>
        <position position="216"/>
    </location>
    <ligand>
        <name>a divalent metal cation</name>
        <dbReference type="ChEBI" id="CHEBI:60240"/>
        <label>1</label>
    </ligand>
</feature>
<reference evidence="4 7" key="1">
    <citation type="submission" date="2021-06" db="EMBL/GenBank/DDBJ databases">
        <title>Collection of gut derived symbiotic bacterial strains cultured from healthy donors.</title>
        <authorList>
            <person name="Lin H."/>
            <person name="Littmann E."/>
            <person name="Pamer E.G."/>
        </authorList>
    </citation>
    <scope>NUCLEOTIDE SEQUENCE</scope>
    <source>
        <strain evidence="5 7">MSK.21.70</strain>
        <strain evidence="4">MSK.21.82</strain>
    </source>
</reference>
<comment type="similarity">
    <text evidence="1">Belongs to the GTP cyclohydrolase I type 2/NIF3 family.</text>
</comment>
<keyword evidence="3" id="KW-0479">Metal-binding</keyword>
<evidence type="ECO:0000313" key="7">
    <source>
        <dbReference type="Proteomes" id="UP001197492"/>
    </source>
</evidence>
<evidence type="ECO:0000256" key="2">
    <source>
        <dbReference type="ARBA" id="ARBA00022112"/>
    </source>
</evidence>